<dbReference type="EMBL" id="VSIV01000135">
    <property type="protein sequence ID" value="TYB33546.1"/>
    <property type="molecule type" value="Genomic_DNA"/>
</dbReference>
<dbReference type="NCBIfam" id="NF004685">
    <property type="entry name" value="PRK06029.1"/>
    <property type="match status" value="1"/>
</dbReference>
<feature type="binding site" evidence="5">
    <location>
        <position position="159"/>
    </location>
    <ligand>
        <name>dimethylallyl phosphate</name>
        <dbReference type="ChEBI" id="CHEBI:88052"/>
    </ligand>
</feature>
<dbReference type="Gene3D" id="3.40.50.1950">
    <property type="entry name" value="Flavin prenyltransferase-like"/>
    <property type="match status" value="1"/>
</dbReference>
<evidence type="ECO:0000313" key="7">
    <source>
        <dbReference type="EMBL" id="TYB33546.1"/>
    </source>
</evidence>
<dbReference type="NCBIfam" id="TIGR00421">
    <property type="entry name" value="ubiX_pad"/>
    <property type="match status" value="1"/>
</dbReference>
<accession>A0A5D0MKM3</accession>
<feature type="binding site" evidence="5">
    <location>
        <position position="175"/>
    </location>
    <ligand>
        <name>dimethylallyl phosphate</name>
        <dbReference type="ChEBI" id="CHEBI:88052"/>
    </ligand>
</feature>
<dbReference type="EC" id="2.5.1.129" evidence="5"/>
<organism evidence="7 8">
    <name type="scientific">Flexistipes sinusarabici</name>
    <dbReference type="NCBI Taxonomy" id="2352"/>
    <lineage>
        <taxon>Bacteria</taxon>
        <taxon>Pseudomonadati</taxon>
        <taxon>Deferribacterota</taxon>
        <taxon>Deferribacteres</taxon>
        <taxon>Deferribacterales</taxon>
        <taxon>Flexistipitaceae</taxon>
        <taxon>Flexistipes</taxon>
    </lineage>
</organism>
<comment type="function">
    <text evidence="5">Flavin prenyltransferase that catalyzes the synthesis of the prenylated FMN cofactor (prenyl-FMN) for 4-hydroxy-3-polyprenylbenzoic acid decarboxylase UbiD. The prenyltransferase is metal-independent and links a dimethylallyl moiety from dimethylallyl monophosphate (DMAP) to the flavin N5 and C6 atoms of FMN.</text>
</comment>
<comment type="catalytic activity">
    <reaction evidence="5">
        <text>dimethylallyl phosphate + FMNH2 = prenylated FMNH2 + phosphate</text>
        <dbReference type="Rhea" id="RHEA:37743"/>
        <dbReference type="ChEBI" id="CHEBI:43474"/>
        <dbReference type="ChEBI" id="CHEBI:57618"/>
        <dbReference type="ChEBI" id="CHEBI:87467"/>
        <dbReference type="ChEBI" id="CHEBI:88052"/>
        <dbReference type="EC" id="2.5.1.129"/>
    </reaction>
</comment>
<comment type="caution">
    <text evidence="7">The sequence shown here is derived from an EMBL/GenBank/DDBJ whole genome shotgun (WGS) entry which is preliminary data.</text>
</comment>
<keyword evidence="4 5" id="KW-0808">Transferase</keyword>
<evidence type="ECO:0000256" key="2">
    <source>
        <dbReference type="ARBA" id="ARBA00022630"/>
    </source>
</evidence>
<comment type="caution">
    <text evidence="5">Lacks conserved residue(s) required for the propagation of feature annotation.</text>
</comment>
<sequence>MKRIFIGITGASGALYGLKTLQELNRRDFEVNLCVTPDGLVNLNLELVKNFVSVGEFVTHFNLSNVITHDYKNFAAPVSSGSNPMDYYIVVPASMGCVGRIASGVSSNLIERCADVAMKESKKLILVVRETPFNTIHLRNMLTLSQAGVTVMPAAPGFYHKPKEIDDIISFIVGKIFDIMNISHNLFERWD</sequence>
<dbReference type="InterPro" id="IPR003382">
    <property type="entry name" value="Flavoprotein"/>
</dbReference>
<feature type="binding site" evidence="5">
    <location>
        <position position="36"/>
    </location>
    <ligand>
        <name>FMN</name>
        <dbReference type="ChEBI" id="CHEBI:58210"/>
    </ligand>
</feature>
<name>A0A5D0MKM3_FLESI</name>
<dbReference type="InterPro" id="IPR004507">
    <property type="entry name" value="UbiX-like"/>
</dbReference>
<dbReference type="RefSeq" id="WP_303700972.1">
    <property type="nucleotide sequence ID" value="NZ_VSIV01000135.1"/>
</dbReference>
<protein>
    <recommendedName>
        <fullName evidence="5">Flavin prenyltransferase UbiX</fullName>
        <ecNumber evidence="5">2.5.1.129</ecNumber>
    </recommendedName>
</protein>
<dbReference type="HAMAP" id="MF_01984">
    <property type="entry name" value="ubiX_pad"/>
    <property type="match status" value="1"/>
</dbReference>
<evidence type="ECO:0000256" key="1">
    <source>
        <dbReference type="ARBA" id="ARBA00022602"/>
    </source>
</evidence>
<reference evidence="7 8" key="1">
    <citation type="submission" date="2019-08" db="EMBL/GenBank/DDBJ databases">
        <title>Genomic characterization of a novel candidate phylum (ARYD3) from a high temperature, high salinity tertiary oil reservoir in north central Oklahoma, USA.</title>
        <authorList>
            <person name="Youssef N.H."/>
            <person name="Yadav A."/>
            <person name="Elshahed M.S."/>
        </authorList>
    </citation>
    <scope>NUCLEOTIDE SEQUENCE [LARGE SCALE GENOMIC DNA]</scope>
    <source>
        <strain evidence="7">ARYD1</strain>
    </source>
</reference>
<proteinExistence type="inferred from homology"/>
<gene>
    <name evidence="5" type="primary">ubiX</name>
    <name evidence="7" type="ORF">FXF49_05815</name>
</gene>
<comment type="similarity">
    <text evidence="5">Belongs to the UbiX/PAD1 family.</text>
</comment>
<dbReference type="Proteomes" id="UP000323337">
    <property type="component" value="Unassembled WGS sequence"/>
</dbReference>
<dbReference type="InterPro" id="IPR036551">
    <property type="entry name" value="Flavin_trans-like"/>
</dbReference>
<keyword evidence="3 5" id="KW-0288">FMN</keyword>
<dbReference type="Pfam" id="PF02441">
    <property type="entry name" value="Flavoprotein"/>
    <property type="match status" value="1"/>
</dbReference>
<evidence type="ECO:0000256" key="5">
    <source>
        <dbReference type="HAMAP-Rule" id="MF_01984"/>
    </source>
</evidence>
<feature type="binding site" evidence="5">
    <location>
        <begin position="10"/>
        <end position="12"/>
    </location>
    <ligand>
        <name>FMN</name>
        <dbReference type="ChEBI" id="CHEBI:58210"/>
    </ligand>
</feature>
<dbReference type="AlphaFoldDB" id="A0A5D0MKM3"/>
<feature type="binding site" evidence="5">
    <location>
        <position position="129"/>
    </location>
    <ligand>
        <name>FMN</name>
        <dbReference type="ChEBI" id="CHEBI:58210"/>
    </ligand>
</feature>
<evidence type="ECO:0000256" key="4">
    <source>
        <dbReference type="ARBA" id="ARBA00022679"/>
    </source>
</evidence>
<feature type="domain" description="Flavoprotein" evidence="6">
    <location>
        <begin position="2"/>
        <end position="179"/>
    </location>
</feature>
<keyword evidence="2 5" id="KW-0285">Flavoprotein</keyword>
<evidence type="ECO:0000259" key="6">
    <source>
        <dbReference type="Pfam" id="PF02441"/>
    </source>
</evidence>
<keyword evidence="1 5" id="KW-0637">Prenyltransferase</keyword>
<dbReference type="SUPFAM" id="SSF52507">
    <property type="entry name" value="Homo-oligomeric flavin-containing Cys decarboxylases, HFCD"/>
    <property type="match status" value="1"/>
</dbReference>
<evidence type="ECO:0000256" key="3">
    <source>
        <dbReference type="ARBA" id="ARBA00022643"/>
    </source>
</evidence>
<evidence type="ECO:0000313" key="8">
    <source>
        <dbReference type="Proteomes" id="UP000323337"/>
    </source>
</evidence>
<dbReference type="GO" id="GO:0106141">
    <property type="term" value="F:flavin prenyltransferase activity"/>
    <property type="evidence" value="ECO:0007669"/>
    <property type="project" value="UniProtKB-EC"/>
</dbReference>